<evidence type="ECO:0000313" key="5">
    <source>
        <dbReference type="EMBL" id="PXX44245.1"/>
    </source>
</evidence>
<proteinExistence type="inferred from homology"/>
<comment type="caution">
    <text evidence="5">The sequence shown here is derived from an EMBL/GenBank/DDBJ whole genome shotgun (WGS) entry which is preliminary data.</text>
</comment>
<gene>
    <name evidence="5" type="ORF">DFR42_103514</name>
</gene>
<reference evidence="5 6" key="1">
    <citation type="submission" date="2018-05" db="EMBL/GenBank/DDBJ databases">
        <title>Genomic Encyclopedia of Type Strains, Phase IV (KMG-IV): sequencing the most valuable type-strain genomes for metagenomic binning, comparative biology and taxonomic classification.</title>
        <authorList>
            <person name="Goeker M."/>
        </authorList>
    </citation>
    <scope>NUCLEOTIDE SEQUENCE [LARGE SCALE GENOMIC DNA]</scope>
    <source>
        <strain evidence="5 6">DSM 19792</strain>
    </source>
</reference>
<feature type="transmembrane region" description="Helical" evidence="3">
    <location>
        <begin position="95"/>
        <end position="115"/>
    </location>
</feature>
<evidence type="ECO:0000313" key="6">
    <source>
        <dbReference type="Proteomes" id="UP000247792"/>
    </source>
</evidence>
<dbReference type="OrthoDB" id="9796770at2"/>
<dbReference type="PANTHER" id="PTHR43248:SF25">
    <property type="entry name" value="AB HYDROLASE-1 DOMAIN-CONTAINING PROTEIN-RELATED"/>
    <property type="match status" value="1"/>
</dbReference>
<evidence type="ECO:0000256" key="2">
    <source>
        <dbReference type="ARBA" id="ARBA00022801"/>
    </source>
</evidence>
<protein>
    <submittedName>
        <fullName evidence="5">Pimeloyl-ACP methyl ester carboxylesterase</fullName>
    </submittedName>
</protein>
<dbReference type="EMBL" id="QJKB01000003">
    <property type="protein sequence ID" value="PXX44245.1"/>
    <property type="molecule type" value="Genomic_DNA"/>
</dbReference>
<evidence type="ECO:0000259" key="4">
    <source>
        <dbReference type="Pfam" id="PF00561"/>
    </source>
</evidence>
<dbReference type="Proteomes" id="UP000247792">
    <property type="component" value="Unassembled WGS sequence"/>
</dbReference>
<keyword evidence="3" id="KW-0472">Membrane</keyword>
<evidence type="ECO:0000256" key="3">
    <source>
        <dbReference type="SAM" id="Phobius"/>
    </source>
</evidence>
<dbReference type="InterPro" id="IPR051601">
    <property type="entry name" value="Serine_prot/Carboxylest_S33"/>
</dbReference>
<comment type="similarity">
    <text evidence="1">Belongs to the peptidase S33 family.</text>
</comment>
<keyword evidence="6" id="KW-1185">Reference proteome</keyword>
<dbReference type="Gene3D" id="3.40.50.1820">
    <property type="entry name" value="alpha/beta hydrolase"/>
    <property type="match status" value="1"/>
</dbReference>
<dbReference type="AlphaFoldDB" id="A0A318J842"/>
<dbReference type="Pfam" id="PF00561">
    <property type="entry name" value="Abhydrolase_1"/>
    <property type="match status" value="1"/>
</dbReference>
<keyword evidence="3" id="KW-0812">Transmembrane</keyword>
<dbReference type="InterPro" id="IPR002410">
    <property type="entry name" value="Peptidase_S33"/>
</dbReference>
<dbReference type="InterPro" id="IPR029058">
    <property type="entry name" value="AB_hydrolase_fold"/>
</dbReference>
<dbReference type="PRINTS" id="PR00793">
    <property type="entry name" value="PROAMNOPTASE"/>
</dbReference>
<organism evidence="5 6">
    <name type="scientific">Undibacterium pigrum</name>
    <dbReference type="NCBI Taxonomy" id="401470"/>
    <lineage>
        <taxon>Bacteria</taxon>
        <taxon>Pseudomonadati</taxon>
        <taxon>Pseudomonadota</taxon>
        <taxon>Betaproteobacteria</taxon>
        <taxon>Burkholderiales</taxon>
        <taxon>Oxalobacteraceae</taxon>
        <taxon>Undibacterium</taxon>
    </lineage>
</organism>
<evidence type="ECO:0000256" key="1">
    <source>
        <dbReference type="ARBA" id="ARBA00010088"/>
    </source>
</evidence>
<keyword evidence="3" id="KW-1133">Transmembrane helix</keyword>
<accession>A0A318J842</accession>
<dbReference type="GO" id="GO:0006508">
    <property type="term" value="P:proteolysis"/>
    <property type="evidence" value="ECO:0007669"/>
    <property type="project" value="InterPro"/>
</dbReference>
<sequence>MQCKASCVYPALLRLGALAREGDTLRAAIRPNRQFPEGLPHNARWTALDSLSIAPLLTASSALPAHVMRQTHLIPIDEMSSKIIALQETTLKKRFMLRLMSGLALCGAVAGYAHAAAATTTTKPCRLPDFPQEVQCGQIQRPLNPAQPQGKQIDIHYVVVPSQDRNKLPDAVFLLAGGPGQSAISVSNWGTALMSRLNRRRDLVFVDQRGTGRSAPLECPALEKADEVLSPEQKVKMTDDCMRQLQTLPYGELQYFSTSIAMQDLEAVRLHQGYGRINLVGASYGTRAGLEYLRQYPQSVRRIVLDGVVPPSMRLASSDAQKALDALFTDCVKEPACNTSYPDLANRWKKLLASQPQKISMLHPRMGTPMKMDMTRDGLLGLVHKTLYNPNSLAALPYALTQAEQGNYAPLITMSGATALPGPGGISYGMHFSVWCGEAFAQSATLPANDDFEKLMAEMYTQTCKNWPRAEIPAAFFTIPQSASPALLLSGGLDPVTPTRHGTEVAKALGPKALHVQIENTGHGLLAQGCVRDVVHRFLNAKEDSEAIKLDTACVRQIPRALAWQAPVAPSANKTGKEAKP</sequence>
<dbReference type="PANTHER" id="PTHR43248">
    <property type="entry name" value="2-SUCCINYL-6-HYDROXY-2,4-CYCLOHEXADIENE-1-CARBOXYLATE SYNTHASE"/>
    <property type="match status" value="1"/>
</dbReference>
<keyword evidence="2" id="KW-0378">Hydrolase</keyword>
<name>A0A318J842_9BURK</name>
<feature type="domain" description="AB hydrolase-1" evidence="4">
    <location>
        <begin position="171"/>
        <end position="526"/>
    </location>
</feature>
<dbReference type="InterPro" id="IPR000073">
    <property type="entry name" value="AB_hydrolase_1"/>
</dbReference>
<dbReference type="GO" id="GO:0008233">
    <property type="term" value="F:peptidase activity"/>
    <property type="evidence" value="ECO:0007669"/>
    <property type="project" value="InterPro"/>
</dbReference>
<dbReference type="SUPFAM" id="SSF53474">
    <property type="entry name" value="alpha/beta-Hydrolases"/>
    <property type="match status" value="1"/>
</dbReference>